<keyword evidence="2" id="KW-1185">Reference proteome</keyword>
<sequence>MTADAGSTGEGRATGEWRSIRPWTRRLALSVCEITSVSATFILSSPLTTNNSDNDEGEESAGDYATRGTVSDALGKGLSVEVNAAHWQRVLIRVDEAADEAVIIIYGLMPGRQYDIDLGLQDSSIRSHVTTEEDRVVTDEDTPLLEPAPVSTSASTSTSTSTSTPTPAPTTTTTTTTSTPTPETLEDRLAHLHRSLITLTTTRDALSALLKSTRRDSQKADAALRAEIDVLNRASDKNAAAEHRARQKVLALQEAARRARTAAEEITLAAAEVDAQLPALTAQVAEVEVECEA</sequence>
<proteinExistence type="predicted"/>
<dbReference type="EMBL" id="MU268805">
    <property type="protein sequence ID" value="KAH7903701.1"/>
    <property type="molecule type" value="Genomic_DNA"/>
</dbReference>
<feature type="non-terminal residue" evidence="1">
    <location>
        <position position="293"/>
    </location>
</feature>
<organism evidence="1 2">
    <name type="scientific">Hygrophoropsis aurantiaca</name>
    <dbReference type="NCBI Taxonomy" id="72124"/>
    <lineage>
        <taxon>Eukaryota</taxon>
        <taxon>Fungi</taxon>
        <taxon>Dikarya</taxon>
        <taxon>Basidiomycota</taxon>
        <taxon>Agaricomycotina</taxon>
        <taxon>Agaricomycetes</taxon>
        <taxon>Agaricomycetidae</taxon>
        <taxon>Boletales</taxon>
        <taxon>Coniophorineae</taxon>
        <taxon>Hygrophoropsidaceae</taxon>
        <taxon>Hygrophoropsis</taxon>
    </lineage>
</organism>
<comment type="caution">
    <text evidence="1">The sequence shown here is derived from an EMBL/GenBank/DDBJ whole genome shotgun (WGS) entry which is preliminary data.</text>
</comment>
<gene>
    <name evidence="1" type="ORF">BJ138DRAFT_1120127</name>
</gene>
<evidence type="ECO:0000313" key="1">
    <source>
        <dbReference type="EMBL" id="KAH7903701.1"/>
    </source>
</evidence>
<accession>A0ACB7ZRJ5</accession>
<reference evidence="1" key="1">
    <citation type="journal article" date="2021" name="New Phytol.">
        <title>Evolutionary innovations through gain and loss of genes in the ectomycorrhizal Boletales.</title>
        <authorList>
            <person name="Wu G."/>
            <person name="Miyauchi S."/>
            <person name="Morin E."/>
            <person name="Kuo A."/>
            <person name="Drula E."/>
            <person name="Varga T."/>
            <person name="Kohler A."/>
            <person name="Feng B."/>
            <person name="Cao Y."/>
            <person name="Lipzen A."/>
            <person name="Daum C."/>
            <person name="Hundley H."/>
            <person name="Pangilinan J."/>
            <person name="Johnson J."/>
            <person name="Barry K."/>
            <person name="LaButti K."/>
            <person name="Ng V."/>
            <person name="Ahrendt S."/>
            <person name="Min B."/>
            <person name="Choi I.G."/>
            <person name="Park H."/>
            <person name="Plett J.M."/>
            <person name="Magnuson J."/>
            <person name="Spatafora J.W."/>
            <person name="Nagy L.G."/>
            <person name="Henrissat B."/>
            <person name="Grigoriev I.V."/>
            <person name="Yang Z.L."/>
            <person name="Xu J."/>
            <person name="Martin F.M."/>
        </authorList>
    </citation>
    <scope>NUCLEOTIDE SEQUENCE</scope>
    <source>
        <strain evidence="1">ATCC 28755</strain>
    </source>
</reference>
<protein>
    <submittedName>
        <fullName evidence="1">Uncharacterized protein</fullName>
    </submittedName>
</protein>
<name>A0ACB7ZRJ5_9AGAM</name>
<dbReference type="Proteomes" id="UP000790377">
    <property type="component" value="Unassembled WGS sequence"/>
</dbReference>
<evidence type="ECO:0000313" key="2">
    <source>
        <dbReference type="Proteomes" id="UP000790377"/>
    </source>
</evidence>